<dbReference type="InterPro" id="IPR018200">
    <property type="entry name" value="USP_CS"/>
</dbReference>
<feature type="domain" description="USP" evidence="1">
    <location>
        <begin position="10"/>
        <end position="315"/>
    </location>
</feature>
<dbReference type="InterPro" id="IPR028889">
    <property type="entry name" value="USP"/>
</dbReference>
<dbReference type="PANTHER" id="PTHR24006">
    <property type="entry name" value="UBIQUITIN CARBOXYL-TERMINAL HYDROLASE"/>
    <property type="match status" value="1"/>
</dbReference>
<sequence length="316" mass="36585">MSDTCSIKPCGFLNFGNTCFLNTALQILRSSTRFRTKLSRVSTDVASLSEHDRFTREYLRLLRLKTSVAIPLNLKTFLGHIYSDYGTSNQQDTNECILRILDVLEKSFATTIPERNSQPLLNDSVPPDKLLHRCSNFAWNMSTNRICEATRIFYGQYRSIITCRNCRQEKNHFTLFNSLPLLNTREGICKSITHLESMEYISDYACERCKKSTSIKKRNLIWKLPRVFLLQVPLKGMRQLDFDLSIQERWSGKTRKYTLKGLGCHHGNTPDSGHYYSFVNYTDWFSVNDESVCKVSPSTISEHVCNVYTILYEKLT</sequence>
<dbReference type="GO" id="GO:0005634">
    <property type="term" value="C:nucleus"/>
    <property type="evidence" value="ECO:0007669"/>
    <property type="project" value="TreeGrafter"/>
</dbReference>
<dbReference type="Pfam" id="PF00443">
    <property type="entry name" value="UCH"/>
    <property type="match status" value="1"/>
</dbReference>
<reference evidence="2" key="1">
    <citation type="journal article" date="2020" name="Nature">
        <title>Giant virus diversity and host interactions through global metagenomics.</title>
        <authorList>
            <person name="Schulz F."/>
            <person name="Roux S."/>
            <person name="Paez-Espino D."/>
            <person name="Jungbluth S."/>
            <person name="Walsh D.A."/>
            <person name="Denef V.J."/>
            <person name="McMahon K.D."/>
            <person name="Konstantinidis K.T."/>
            <person name="Eloe-Fadrosh E.A."/>
            <person name="Kyrpides N.C."/>
            <person name="Woyke T."/>
        </authorList>
    </citation>
    <scope>NUCLEOTIDE SEQUENCE</scope>
    <source>
        <strain evidence="2">GVMAG-S-1102113-126</strain>
    </source>
</reference>
<dbReference type="GO" id="GO:0004843">
    <property type="term" value="F:cysteine-type deubiquitinase activity"/>
    <property type="evidence" value="ECO:0007669"/>
    <property type="project" value="InterPro"/>
</dbReference>
<dbReference type="GO" id="GO:0016579">
    <property type="term" value="P:protein deubiquitination"/>
    <property type="evidence" value="ECO:0007669"/>
    <property type="project" value="InterPro"/>
</dbReference>
<dbReference type="InterPro" id="IPR038765">
    <property type="entry name" value="Papain-like_cys_pep_sf"/>
</dbReference>
<dbReference type="EMBL" id="MN740845">
    <property type="protein sequence ID" value="QHU14707.1"/>
    <property type="molecule type" value="Genomic_DNA"/>
</dbReference>
<accession>A0A6C0KDA4</accession>
<dbReference type="PROSITE" id="PS00973">
    <property type="entry name" value="USP_2"/>
    <property type="match status" value="1"/>
</dbReference>
<protein>
    <recommendedName>
        <fullName evidence="1">USP domain-containing protein</fullName>
    </recommendedName>
</protein>
<dbReference type="AlphaFoldDB" id="A0A6C0KDA4"/>
<evidence type="ECO:0000259" key="1">
    <source>
        <dbReference type="PROSITE" id="PS50235"/>
    </source>
</evidence>
<dbReference type="InterPro" id="IPR050164">
    <property type="entry name" value="Peptidase_C19"/>
</dbReference>
<dbReference type="InterPro" id="IPR001394">
    <property type="entry name" value="Peptidase_C19_UCH"/>
</dbReference>
<organism evidence="2">
    <name type="scientific">viral metagenome</name>
    <dbReference type="NCBI Taxonomy" id="1070528"/>
    <lineage>
        <taxon>unclassified sequences</taxon>
        <taxon>metagenomes</taxon>
        <taxon>organismal metagenomes</taxon>
    </lineage>
</organism>
<dbReference type="CDD" id="cd02257">
    <property type="entry name" value="Peptidase_C19"/>
    <property type="match status" value="1"/>
</dbReference>
<dbReference type="Gene3D" id="3.90.70.10">
    <property type="entry name" value="Cysteine proteinases"/>
    <property type="match status" value="1"/>
</dbReference>
<name>A0A6C0KDA4_9ZZZZ</name>
<dbReference type="GO" id="GO:0005829">
    <property type="term" value="C:cytosol"/>
    <property type="evidence" value="ECO:0007669"/>
    <property type="project" value="TreeGrafter"/>
</dbReference>
<evidence type="ECO:0000313" key="2">
    <source>
        <dbReference type="EMBL" id="QHU14707.1"/>
    </source>
</evidence>
<dbReference type="SUPFAM" id="SSF54001">
    <property type="entry name" value="Cysteine proteinases"/>
    <property type="match status" value="1"/>
</dbReference>
<dbReference type="PROSITE" id="PS50235">
    <property type="entry name" value="USP_3"/>
    <property type="match status" value="1"/>
</dbReference>
<proteinExistence type="predicted"/>